<dbReference type="Proteomes" id="UP000825258">
    <property type="component" value="Chromosome"/>
</dbReference>
<dbReference type="PROSITE" id="PS51123">
    <property type="entry name" value="OMPA_2"/>
    <property type="match status" value="2"/>
</dbReference>
<keyword evidence="1" id="KW-0472">Membrane</keyword>
<protein>
    <submittedName>
        <fullName evidence="3">OmpA family outer membrane protein</fullName>
    </submittedName>
</protein>
<dbReference type="PANTHER" id="PTHR30329:SF21">
    <property type="entry name" value="LIPOPROTEIN YIAD-RELATED"/>
    <property type="match status" value="1"/>
</dbReference>
<dbReference type="InterPro" id="IPR036737">
    <property type="entry name" value="OmpA-like_sf"/>
</dbReference>
<dbReference type="PANTHER" id="PTHR30329">
    <property type="entry name" value="STATOR ELEMENT OF FLAGELLAR MOTOR COMPLEX"/>
    <property type="match status" value="1"/>
</dbReference>
<feature type="domain" description="OmpA-like" evidence="2">
    <location>
        <begin position="12"/>
        <end position="122"/>
    </location>
</feature>
<dbReference type="Gene3D" id="3.30.1330.60">
    <property type="entry name" value="OmpA-like domain"/>
    <property type="match status" value="2"/>
</dbReference>
<keyword evidence="4" id="KW-1185">Reference proteome</keyword>
<dbReference type="RefSeq" id="WP_221258635.1">
    <property type="nucleotide sequence ID" value="NZ_AP024749.1"/>
</dbReference>
<proteinExistence type="predicted"/>
<dbReference type="SUPFAM" id="SSF103088">
    <property type="entry name" value="OmpA-like"/>
    <property type="match status" value="2"/>
</dbReference>
<organism evidence="3 4">
    <name type="scientific">Flavobacterium okayamense</name>
    <dbReference type="NCBI Taxonomy" id="2830782"/>
    <lineage>
        <taxon>Bacteria</taxon>
        <taxon>Pseudomonadati</taxon>
        <taxon>Bacteroidota</taxon>
        <taxon>Flavobacteriia</taxon>
        <taxon>Flavobacteriales</taxon>
        <taxon>Flavobacteriaceae</taxon>
        <taxon>Flavobacterium</taxon>
    </lineage>
</organism>
<dbReference type="Pfam" id="PF00691">
    <property type="entry name" value="OmpA"/>
    <property type="match status" value="2"/>
</dbReference>
<dbReference type="InterPro" id="IPR006665">
    <property type="entry name" value="OmpA-like"/>
</dbReference>
<feature type="domain" description="OmpA-like" evidence="2">
    <location>
        <begin position="151"/>
        <end position="268"/>
    </location>
</feature>
<sequence>MKLRILYLLLFSITIFAQEKQSFYFDFNKHEFNEEQKTQVLNWIELYPNIKIIKIEGFCDWVGGYAYNDSLSLKRVNSILKIFKENQFDISQIEVNGYGKRFEQNEQQHLNRRVDIYYNFYVEELTEASKPIIIFTKDVKVNKLDSIIKQSKIGDKIKLKNLYFYNNSGIFVPKSKPILAELLQVMKENPNLKIEIHGHICCQPNEPHELISRVRAEAVYYYLIKNRIDKSRMSFKSFGSSQPIYSIPEKNEDERNANRRVEILILEK</sequence>
<evidence type="ECO:0000313" key="4">
    <source>
        <dbReference type="Proteomes" id="UP000825258"/>
    </source>
</evidence>
<dbReference type="EMBL" id="AP024749">
    <property type="protein sequence ID" value="BCY29564.1"/>
    <property type="molecule type" value="Genomic_DNA"/>
</dbReference>
<evidence type="ECO:0000256" key="1">
    <source>
        <dbReference type="PROSITE-ProRule" id="PRU00473"/>
    </source>
</evidence>
<dbReference type="InterPro" id="IPR050330">
    <property type="entry name" value="Bact_OuterMem_StrucFunc"/>
</dbReference>
<evidence type="ECO:0000259" key="2">
    <source>
        <dbReference type="PROSITE" id="PS51123"/>
    </source>
</evidence>
<dbReference type="CDD" id="cd07185">
    <property type="entry name" value="OmpA_C-like"/>
    <property type="match status" value="2"/>
</dbReference>
<reference evidence="3 4" key="1">
    <citation type="submission" date="2021-06" db="EMBL/GenBank/DDBJ databases">
        <title>Whole genome sequences of Flavobacterium sp. KK2020170 and assembly.</title>
        <authorList>
            <person name="Kitahara K."/>
            <person name="Miyoshi S."/>
            <person name="Uesaka K."/>
        </authorList>
    </citation>
    <scope>NUCLEOTIDE SEQUENCE [LARGE SCALE GENOMIC DNA]</scope>
    <source>
        <strain evidence="3 4">KK2020170</strain>
    </source>
</reference>
<evidence type="ECO:0000313" key="3">
    <source>
        <dbReference type="EMBL" id="BCY29564.1"/>
    </source>
</evidence>
<name>A0ABM7S7V7_9FLAO</name>
<gene>
    <name evidence="3" type="ORF">KK2020170_24320</name>
</gene>
<accession>A0ABM7S7V7</accession>